<feature type="transmembrane region" description="Helical" evidence="1">
    <location>
        <begin position="42"/>
        <end position="60"/>
    </location>
</feature>
<evidence type="ECO:0000256" key="1">
    <source>
        <dbReference type="SAM" id="Phobius"/>
    </source>
</evidence>
<name>A0A6C0HV51_9ZZZZ</name>
<accession>A0A6C0HV51</accession>
<organism evidence="2">
    <name type="scientific">viral metagenome</name>
    <dbReference type="NCBI Taxonomy" id="1070528"/>
    <lineage>
        <taxon>unclassified sequences</taxon>
        <taxon>metagenomes</taxon>
        <taxon>organismal metagenomes</taxon>
    </lineage>
</organism>
<evidence type="ECO:0000313" key="2">
    <source>
        <dbReference type="EMBL" id="QHT84280.1"/>
    </source>
</evidence>
<keyword evidence="1" id="KW-0812">Transmembrane</keyword>
<reference evidence="2" key="1">
    <citation type="journal article" date="2020" name="Nature">
        <title>Giant virus diversity and host interactions through global metagenomics.</title>
        <authorList>
            <person name="Schulz F."/>
            <person name="Roux S."/>
            <person name="Paez-Espino D."/>
            <person name="Jungbluth S."/>
            <person name="Walsh D.A."/>
            <person name="Denef V.J."/>
            <person name="McMahon K.D."/>
            <person name="Konstantinidis K.T."/>
            <person name="Eloe-Fadrosh E.A."/>
            <person name="Kyrpides N.C."/>
            <person name="Woyke T."/>
        </authorList>
    </citation>
    <scope>NUCLEOTIDE SEQUENCE</scope>
    <source>
        <strain evidence="2">GVMAG-M-3300023184-177</strain>
    </source>
</reference>
<dbReference type="AlphaFoldDB" id="A0A6C0HV51"/>
<keyword evidence="1" id="KW-0472">Membrane</keyword>
<dbReference type="EMBL" id="MN740017">
    <property type="protein sequence ID" value="QHT84280.1"/>
    <property type="molecule type" value="Genomic_DNA"/>
</dbReference>
<proteinExistence type="predicted"/>
<sequence>MIILVILLVIIIIWLQYPIINNPKCNDKDTPHSKQIFNLVKVPIVVICFSLLLWNSYSCLKTSHLNAYISVPKY</sequence>
<protein>
    <submittedName>
        <fullName evidence="2">Uncharacterized protein</fullName>
    </submittedName>
</protein>
<keyword evidence="1" id="KW-1133">Transmembrane helix</keyword>